<proteinExistence type="inferred from homology"/>
<keyword evidence="13" id="KW-1185">Reference proteome</keyword>
<dbReference type="PANTHER" id="PTHR30390">
    <property type="entry name" value="SEDOHEPTULOSE 7-PHOSPHATE ISOMERASE / DNAA INITIATOR-ASSOCIATING FACTOR FOR REPLICATION INITIATION"/>
    <property type="match status" value="1"/>
</dbReference>
<evidence type="ECO:0000313" key="12">
    <source>
        <dbReference type="EMBL" id="RMB00660.1"/>
    </source>
</evidence>
<evidence type="ECO:0000256" key="10">
    <source>
        <dbReference type="HAMAP-Rule" id="MF_00067"/>
    </source>
</evidence>
<evidence type="ECO:0000256" key="9">
    <source>
        <dbReference type="ARBA" id="ARBA00023277"/>
    </source>
</evidence>
<dbReference type="CDD" id="cd05006">
    <property type="entry name" value="SIS_GmhA"/>
    <property type="match status" value="1"/>
</dbReference>
<dbReference type="OrthoDB" id="9810929at2"/>
<dbReference type="GO" id="GO:0005975">
    <property type="term" value="P:carbohydrate metabolic process"/>
    <property type="evidence" value="ECO:0007669"/>
    <property type="project" value="UniProtKB-UniRule"/>
</dbReference>
<comment type="cofactor">
    <cofactor evidence="10">
        <name>Zn(2+)</name>
        <dbReference type="ChEBI" id="CHEBI:29105"/>
    </cofactor>
    <text evidence="10">Binds 1 zinc ion per subunit.</text>
</comment>
<dbReference type="HAMAP" id="MF_00067">
    <property type="entry name" value="GmhA"/>
    <property type="match status" value="1"/>
</dbReference>
<dbReference type="InterPro" id="IPR035461">
    <property type="entry name" value="GmhA/DiaA"/>
</dbReference>
<feature type="binding site" evidence="10">
    <location>
        <begin position="118"/>
        <end position="120"/>
    </location>
    <ligand>
        <name>substrate</name>
    </ligand>
</feature>
<name>A0A3M0BWS0_9PROT</name>
<sequence>MSAITDSLAETDKLFRALVDDTALIATLKEIADLWAARLQKGHRIFFAGNGGSAADSQHIAGELVSRFHFDRPGLPGIALTTDTSILTAIANDYDYSYVFQRQLEALAAEGDVFVGISTSGNSQNIIRALRHCRDAGVTTVGLTGQSGGQMPDLCDHIVRIPHASTPRIQEGHIACAHAICEKVESTLFDNPTAGQCR</sequence>
<dbReference type="GO" id="GO:0008968">
    <property type="term" value="F:D-sedoheptulose 7-phosphate isomerase activity"/>
    <property type="evidence" value="ECO:0007669"/>
    <property type="project" value="UniProtKB-UniRule"/>
</dbReference>
<comment type="miscellaneous">
    <text evidence="10">The reaction produces a racemic mixture of D-glycero-alpha-D-manno-heptose 7-phosphate and D-glycero-beta-D-manno-heptose 7-phosphate.</text>
</comment>
<evidence type="ECO:0000256" key="7">
    <source>
        <dbReference type="ARBA" id="ARBA00022833"/>
    </source>
</evidence>
<keyword evidence="8 10" id="KW-0413">Isomerase</keyword>
<dbReference type="InterPro" id="IPR001347">
    <property type="entry name" value="SIS_dom"/>
</dbReference>
<keyword evidence="9 10" id="KW-0119">Carbohydrate metabolism</keyword>
<comment type="pathway">
    <text evidence="10">Carbohydrate biosynthesis; D-glycero-D-manno-heptose 7-phosphate biosynthesis; D-glycero-alpha-D-manno-heptose 7-phosphate and D-glycero-beta-D-manno-heptose 7-phosphate from sedoheptulose 7-phosphate: step 1/1.</text>
</comment>
<dbReference type="SUPFAM" id="SSF53697">
    <property type="entry name" value="SIS domain"/>
    <property type="match status" value="1"/>
</dbReference>
<evidence type="ECO:0000256" key="4">
    <source>
        <dbReference type="ARBA" id="ARBA00009894"/>
    </source>
</evidence>
<feature type="binding site" evidence="10">
    <location>
        <position position="178"/>
    </location>
    <ligand>
        <name>Zn(2+)</name>
        <dbReference type="ChEBI" id="CHEBI:29105"/>
    </ligand>
</feature>
<reference evidence="12 13" key="1">
    <citation type="submission" date="2018-10" db="EMBL/GenBank/DDBJ databases">
        <title>Genomic Encyclopedia of Archaeal and Bacterial Type Strains, Phase II (KMG-II): from individual species to whole genera.</title>
        <authorList>
            <person name="Goeker M."/>
        </authorList>
    </citation>
    <scope>NUCLEOTIDE SEQUENCE [LARGE SCALE GENOMIC DNA]</scope>
    <source>
        <strain evidence="12 13">DSM 25217</strain>
    </source>
</reference>
<dbReference type="GO" id="GO:0008270">
    <property type="term" value="F:zinc ion binding"/>
    <property type="evidence" value="ECO:0007669"/>
    <property type="project" value="UniProtKB-UniRule"/>
</dbReference>
<dbReference type="InterPro" id="IPR050099">
    <property type="entry name" value="SIS_GmhA/DiaA_subfam"/>
</dbReference>
<keyword evidence="5 10" id="KW-0963">Cytoplasm</keyword>
<dbReference type="AlphaFoldDB" id="A0A3M0BWS0"/>
<feature type="binding site" evidence="10">
    <location>
        <begin position="92"/>
        <end position="93"/>
    </location>
    <ligand>
        <name>substrate</name>
    </ligand>
</feature>
<dbReference type="GO" id="GO:0005737">
    <property type="term" value="C:cytoplasm"/>
    <property type="evidence" value="ECO:0007669"/>
    <property type="project" value="UniProtKB-SubCell"/>
</dbReference>
<keyword evidence="7 10" id="KW-0862">Zinc</keyword>
<accession>A0A3M0BWS0</accession>
<evidence type="ECO:0000313" key="13">
    <source>
        <dbReference type="Proteomes" id="UP000271227"/>
    </source>
</evidence>
<dbReference type="Gene3D" id="3.40.50.10490">
    <property type="entry name" value="Glucose-6-phosphate isomerase like protein, domain 1"/>
    <property type="match status" value="1"/>
</dbReference>
<feature type="binding site" evidence="10">
    <location>
        <position position="170"/>
    </location>
    <ligand>
        <name>Zn(2+)</name>
        <dbReference type="ChEBI" id="CHEBI:29105"/>
    </ligand>
</feature>
<evidence type="ECO:0000259" key="11">
    <source>
        <dbReference type="PROSITE" id="PS51464"/>
    </source>
</evidence>
<gene>
    <name evidence="10" type="primary">gmhA</name>
    <name evidence="12" type="ORF">BXY39_3848</name>
</gene>
<evidence type="ECO:0000256" key="2">
    <source>
        <dbReference type="ARBA" id="ARBA00003172"/>
    </source>
</evidence>
<dbReference type="GO" id="GO:2001061">
    <property type="term" value="P:D-glycero-D-manno-heptose 7-phosphate biosynthetic process"/>
    <property type="evidence" value="ECO:0007669"/>
    <property type="project" value="UniProtKB-UniPathway"/>
</dbReference>
<dbReference type="Proteomes" id="UP000271227">
    <property type="component" value="Unassembled WGS sequence"/>
</dbReference>
<evidence type="ECO:0000256" key="6">
    <source>
        <dbReference type="ARBA" id="ARBA00022723"/>
    </source>
</evidence>
<feature type="domain" description="SIS" evidence="11">
    <location>
        <begin position="35"/>
        <end position="194"/>
    </location>
</feature>
<comment type="function">
    <text evidence="2 10">Catalyzes the isomerization of sedoheptulose 7-phosphate in D-glycero-D-manno-heptose 7-phosphate.</text>
</comment>
<comment type="similarity">
    <text evidence="4 10">Belongs to the SIS family. GmhA subfamily.</text>
</comment>
<evidence type="ECO:0000256" key="8">
    <source>
        <dbReference type="ARBA" id="ARBA00023235"/>
    </source>
</evidence>
<comment type="subunit">
    <text evidence="10">Homotetramer.</text>
</comment>
<comment type="caution">
    <text evidence="12">The sequence shown here is derived from an EMBL/GenBank/DDBJ whole genome shotgun (WGS) entry which is preliminary data.</text>
</comment>
<comment type="catalytic activity">
    <reaction evidence="1 10">
        <text>2 D-sedoheptulose 7-phosphate = D-glycero-alpha-D-manno-heptose 7-phosphate + D-glycero-beta-D-manno-heptose 7-phosphate</text>
        <dbReference type="Rhea" id="RHEA:27489"/>
        <dbReference type="ChEBI" id="CHEBI:57483"/>
        <dbReference type="ChEBI" id="CHEBI:60203"/>
        <dbReference type="ChEBI" id="CHEBI:60204"/>
        <dbReference type="EC" id="5.3.1.28"/>
    </reaction>
</comment>
<feature type="binding site" evidence="10">
    <location>
        <position position="63"/>
    </location>
    <ligand>
        <name>Zn(2+)</name>
        <dbReference type="ChEBI" id="CHEBI:29105"/>
    </ligand>
</feature>
<dbReference type="EC" id="5.3.1.28" evidence="10"/>
<evidence type="ECO:0000256" key="1">
    <source>
        <dbReference type="ARBA" id="ARBA00000348"/>
    </source>
</evidence>
<dbReference type="GO" id="GO:0097367">
    <property type="term" value="F:carbohydrate derivative binding"/>
    <property type="evidence" value="ECO:0007669"/>
    <property type="project" value="InterPro"/>
</dbReference>
<dbReference type="InterPro" id="IPR004515">
    <property type="entry name" value="Phosphoheptose_Isoase"/>
</dbReference>
<dbReference type="PANTHER" id="PTHR30390:SF6">
    <property type="entry name" value="DNAA INITIATOR-ASSOCIATING PROTEIN DIAA"/>
    <property type="match status" value="1"/>
</dbReference>
<feature type="binding site" evidence="10">
    <location>
        <position position="123"/>
    </location>
    <ligand>
        <name>substrate</name>
    </ligand>
</feature>
<evidence type="ECO:0000256" key="3">
    <source>
        <dbReference type="ARBA" id="ARBA00004496"/>
    </source>
</evidence>
<evidence type="ECO:0000256" key="5">
    <source>
        <dbReference type="ARBA" id="ARBA00022490"/>
    </source>
</evidence>
<dbReference type="RefSeq" id="WP_121940472.1">
    <property type="nucleotide sequence ID" value="NZ_REFR01000017.1"/>
</dbReference>
<organism evidence="12 13">
    <name type="scientific">Eilatimonas milleporae</name>
    <dbReference type="NCBI Taxonomy" id="911205"/>
    <lineage>
        <taxon>Bacteria</taxon>
        <taxon>Pseudomonadati</taxon>
        <taxon>Pseudomonadota</taxon>
        <taxon>Alphaproteobacteria</taxon>
        <taxon>Kordiimonadales</taxon>
        <taxon>Kordiimonadaceae</taxon>
        <taxon>Eilatimonas</taxon>
    </lineage>
</organism>
<feature type="binding site" evidence="10">
    <location>
        <position position="63"/>
    </location>
    <ligand>
        <name>substrate</name>
    </ligand>
</feature>
<dbReference type="PROSITE" id="PS51464">
    <property type="entry name" value="SIS"/>
    <property type="match status" value="1"/>
</dbReference>
<dbReference type="EMBL" id="REFR01000017">
    <property type="protein sequence ID" value="RMB00660.1"/>
    <property type="molecule type" value="Genomic_DNA"/>
</dbReference>
<dbReference type="Pfam" id="PF13580">
    <property type="entry name" value="SIS_2"/>
    <property type="match status" value="1"/>
</dbReference>
<dbReference type="UniPathway" id="UPA00041">
    <property type="reaction ID" value="UER00436"/>
</dbReference>
<keyword evidence="6 10" id="KW-0479">Metal-binding</keyword>
<protein>
    <recommendedName>
        <fullName evidence="10">Phosphoheptose isomerase</fullName>
        <ecNumber evidence="10">5.3.1.28</ecNumber>
    </recommendedName>
    <alternativeName>
        <fullName evidence="10">Sedoheptulose 7-phosphate isomerase</fullName>
    </alternativeName>
</protein>
<feature type="binding site" evidence="10">
    <location>
        <begin position="50"/>
        <end position="52"/>
    </location>
    <ligand>
        <name>substrate</name>
    </ligand>
</feature>
<dbReference type="InParanoid" id="A0A3M0BWS0"/>
<dbReference type="FunCoup" id="A0A3M0BWS0">
    <property type="interactions" value="137"/>
</dbReference>
<feature type="binding site" evidence="10">
    <location>
        <position position="59"/>
    </location>
    <ligand>
        <name>Zn(2+)</name>
        <dbReference type="ChEBI" id="CHEBI:29105"/>
    </ligand>
</feature>
<dbReference type="InterPro" id="IPR046348">
    <property type="entry name" value="SIS_dom_sf"/>
</dbReference>
<comment type="subcellular location">
    <subcellularLocation>
        <location evidence="3 10">Cytoplasm</location>
    </subcellularLocation>
</comment>
<feature type="binding site" evidence="10">
    <location>
        <position position="170"/>
    </location>
    <ligand>
        <name>substrate</name>
    </ligand>
</feature>